<feature type="compositionally biased region" description="Low complexity" evidence="1">
    <location>
        <begin position="42"/>
        <end position="53"/>
    </location>
</feature>
<protein>
    <submittedName>
        <fullName evidence="2">Uncharacterized protein</fullName>
    </submittedName>
</protein>
<reference evidence="2 3" key="1">
    <citation type="submission" date="2015-10" db="EMBL/GenBank/DDBJ databases">
        <title>Genome analyses suggest a sexual origin of heterokaryosis in a supposedly ancient asexual fungus.</title>
        <authorList>
            <person name="Ropars J."/>
            <person name="Sedzielewska K."/>
            <person name="Noel J."/>
            <person name="Charron P."/>
            <person name="Farinelli L."/>
            <person name="Marton T."/>
            <person name="Kruger M."/>
            <person name="Pelin A."/>
            <person name="Brachmann A."/>
            <person name="Corradi N."/>
        </authorList>
    </citation>
    <scope>NUCLEOTIDE SEQUENCE [LARGE SCALE GENOMIC DNA]</scope>
    <source>
        <strain evidence="2 3">A4</strain>
    </source>
</reference>
<comment type="caution">
    <text evidence="2">The sequence shown here is derived from an EMBL/GenBank/DDBJ whole genome shotgun (WGS) entry which is preliminary data.</text>
</comment>
<keyword evidence="3" id="KW-1185">Reference proteome</keyword>
<dbReference type="VEuPathDB" id="FungiDB:FUN_025372"/>
<gene>
    <name evidence="2" type="ORF">RhiirA4_518788</name>
</gene>
<dbReference type="VEuPathDB" id="FungiDB:RhiirFUN_024733"/>
<feature type="compositionally biased region" description="Basic residues" evidence="1">
    <location>
        <begin position="54"/>
        <end position="69"/>
    </location>
</feature>
<dbReference type="VEuPathDB" id="FungiDB:RhiirA1_229461"/>
<evidence type="ECO:0000313" key="3">
    <source>
        <dbReference type="Proteomes" id="UP000234323"/>
    </source>
</evidence>
<evidence type="ECO:0000313" key="2">
    <source>
        <dbReference type="EMBL" id="PKY38883.1"/>
    </source>
</evidence>
<proteinExistence type="predicted"/>
<feature type="region of interest" description="Disordered" evidence="1">
    <location>
        <begin position="33"/>
        <end position="127"/>
    </location>
</feature>
<dbReference type="AlphaFoldDB" id="A0A2I1FX28"/>
<dbReference type="EMBL" id="LLXI01000043">
    <property type="protein sequence ID" value="PKY38883.1"/>
    <property type="molecule type" value="Genomic_DNA"/>
</dbReference>
<dbReference type="Proteomes" id="UP000234323">
    <property type="component" value="Unassembled WGS sequence"/>
</dbReference>
<evidence type="ECO:0000256" key="1">
    <source>
        <dbReference type="SAM" id="MobiDB-lite"/>
    </source>
</evidence>
<organism evidence="2 3">
    <name type="scientific">Rhizophagus irregularis</name>
    <dbReference type="NCBI Taxonomy" id="588596"/>
    <lineage>
        <taxon>Eukaryota</taxon>
        <taxon>Fungi</taxon>
        <taxon>Fungi incertae sedis</taxon>
        <taxon>Mucoromycota</taxon>
        <taxon>Glomeromycotina</taxon>
        <taxon>Glomeromycetes</taxon>
        <taxon>Glomerales</taxon>
        <taxon>Glomeraceae</taxon>
        <taxon>Rhizophagus</taxon>
    </lineage>
</organism>
<feature type="compositionally biased region" description="Basic residues" evidence="1">
    <location>
        <begin position="108"/>
        <end position="127"/>
    </location>
</feature>
<name>A0A2I1FX28_9GLOM</name>
<accession>A0A2I1FX28</accession>
<feature type="compositionally biased region" description="Low complexity" evidence="1">
    <location>
        <begin position="94"/>
        <end position="107"/>
    </location>
</feature>
<sequence length="127" mass="15007">MVNARTSYKTYRMTSLPRRLYYKTKRVIMKPVRKAKGHRNAHTTGTTATGPTNTRKHPKLFGGFKRGRTKQTQPAHNTKTHRFFGYTLRKDPNRNYNNNNNNNNRNNHGNHHHHHRTIKSKLRSLLH</sequence>